<dbReference type="RefSeq" id="WP_189019675.1">
    <property type="nucleotide sequence ID" value="NZ_BMHE01000060.1"/>
</dbReference>
<evidence type="ECO:0000256" key="1">
    <source>
        <dbReference type="ARBA" id="ARBA00022714"/>
    </source>
</evidence>
<evidence type="ECO:0000313" key="7">
    <source>
        <dbReference type="EMBL" id="GGA10338.1"/>
    </source>
</evidence>
<dbReference type="InterPro" id="IPR036922">
    <property type="entry name" value="Rieske_2Fe-2S_sf"/>
</dbReference>
<keyword evidence="5" id="KW-1133">Transmembrane helix</keyword>
<evidence type="ECO:0000259" key="6">
    <source>
        <dbReference type="PROSITE" id="PS51296"/>
    </source>
</evidence>
<keyword evidence="2" id="KW-0479">Metal-binding</keyword>
<name>A0ABQ1FG85_9BACL</name>
<dbReference type="Proteomes" id="UP000615455">
    <property type="component" value="Unassembled WGS sequence"/>
</dbReference>
<keyword evidence="3" id="KW-0408">Iron</keyword>
<dbReference type="SUPFAM" id="SSF50022">
    <property type="entry name" value="ISP domain"/>
    <property type="match status" value="1"/>
</dbReference>
<organism evidence="7 8">
    <name type="scientific">Paenibacillus marchantiophytorum</name>
    <dbReference type="NCBI Taxonomy" id="1619310"/>
    <lineage>
        <taxon>Bacteria</taxon>
        <taxon>Bacillati</taxon>
        <taxon>Bacillota</taxon>
        <taxon>Bacilli</taxon>
        <taxon>Bacillales</taxon>
        <taxon>Paenibacillaceae</taxon>
        <taxon>Paenibacillus</taxon>
    </lineage>
</organism>
<proteinExistence type="predicted"/>
<gene>
    <name evidence="7" type="primary">qcrA</name>
    <name evidence="7" type="ORF">GCM10008018_64730</name>
</gene>
<keyword evidence="1" id="KW-0001">2Fe-2S</keyword>
<keyword evidence="4" id="KW-0411">Iron-sulfur</keyword>
<evidence type="ECO:0000256" key="5">
    <source>
        <dbReference type="SAM" id="Phobius"/>
    </source>
</evidence>
<accession>A0ABQ1FG85</accession>
<protein>
    <submittedName>
        <fullName evidence="7">Menaquinol-cytochrome C reductase iron-sulfur subunit</fullName>
    </submittedName>
</protein>
<dbReference type="Pfam" id="PF00355">
    <property type="entry name" value="Rieske"/>
    <property type="match status" value="1"/>
</dbReference>
<keyword evidence="8" id="KW-1185">Reference proteome</keyword>
<feature type="transmembrane region" description="Helical" evidence="5">
    <location>
        <begin position="21"/>
        <end position="40"/>
    </location>
</feature>
<dbReference type="EMBL" id="BMHE01000060">
    <property type="protein sequence ID" value="GGA10338.1"/>
    <property type="molecule type" value="Genomic_DNA"/>
</dbReference>
<keyword evidence="5" id="KW-0812">Transmembrane</keyword>
<dbReference type="InterPro" id="IPR017941">
    <property type="entry name" value="Rieske_2Fe-2S"/>
</dbReference>
<evidence type="ECO:0000256" key="2">
    <source>
        <dbReference type="ARBA" id="ARBA00022723"/>
    </source>
</evidence>
<dbReference type="PROSITE" id="PS51296">
    <property type="entry name" value="RIESKE"/>
    <property type="match status" value="1"/>
</dbReference>
<evidence type="ECO:0000256" key="3">
    <source>
        <dbReference type="ARBA" id="ARBA00023004"/>
    </source>
</evidence>
<dbReference type="Gene3D" id="2.102.10.10">
    <property type="entry name" value="Rieske [2Fe-2S] iron-sulphur domain"/>
    <property type="match status" value="1"/>
</dbReference>
<evidence type="ECO:0000313" key="8">
    <source>
        <dbReference type="Proteomes" id="UP000615455"/>
    </source>
</evidence>
<evidence type="ECO:0000256" key="4">
    <source>
        <dbReference type="ARBA" id="ARBA00023014"/>
    </source>
</evidence>
<keyword evidence="5" id="KW-0472">Membrane</keyword>
<sequence length="183" mass="20183">MTERLPQKISRRSFLTTSGKLTVGVIGVLAGNTGLFYYGAMHQKKPITEERPGNWVELGELEQLSKMKGLDKIPYEAIIQAAWVKKEVSGSVYVTRDENGNLLILSPECTHLGCSIDPVINLQVNQTKEGYYRCPCHGAEFDAHGNSVGGAVLQGLDTYRPIIENGKVYIDISAPMKGKMQRV</sequence>
<reference evidence="8" key="1">
    <citation type="journal article" date="2019" name="Int. J. Syst. Evol. Microbiol.">
        <title>The Global Catalogue of Microorganisms (GCM) 10K type strain sequencing project: providing services to taxonomists for standard genome sequencing and annotation.</title>
        <authorList>
            <consortium name="The Broad Institute Genomics Platform"/>
            <consortium name="The Broad Institute Genome Sequencing Center for Infectious Disease"/>
            <person name="Wu L."/>
            <person name="Ma J."/>
        </authorList>
    </citation>
    <scope>NUCLEOTIDE SEQUENCE [LARGE SCALE GENOMIC DNA]</scope>
    <source>
        <strain evidence="8">CGMCC 1.15043</strain>
    </source>
</reference>
<feature type="domain" description="Rieske" evidence="6">
    <location>
        <begin position="91"/>
        <end position="170"/>
    </location>
</feature>
<dbReference type="CDD" id="cd03467">
    <property type="entry name" value="Rieske"/>
    <property type="match status" value="1"/>
</dbReference>
<comment type="caution">
    <text evidence="7">The sequence shown here is derived from an EMBL/GenBank/DDBJ whole genome shotgun (WGS) entry which is preliminary data.</text>
</comment>